<evidence type="ECO:0000313" key="4">
    <source>
        <dbReference type="EMBL" id="KAJ4769610.1"/>
    </source>
</evidence>
<dbReference type="GO" id="GO:0015979">
    <property type="term" value="P:photosynthesis"/>
    <property type="evidence" value="ECO:0007669"/>
    <property type="project" value="UniProtKB-KW"/>
</dbReference>
<dbReference type="AlphaFoldDB" id="A0AAV8DKJ8"/>
<keyword evidence="2" id="KW-0143">Chaperone</keyword>
<dbReference type="PANTHER" id="PTHR33791:SF1">
    <property type="entry name" value="RUBISCO CHAPERONE RBCX"/>
    <property type="match status" value="1"/>
</dbReference>
<dbReference type="Pfam" id="PF02341">
    <property type="entry name" value="RbcX"/>
    <property type="match status" value="1"/>
</dbReference>
<protein>
    <submittedName>
        <fullName evidence="4">Chaperonin-like RbcX protein</fullName>
    </submittedName>
</protein>
<dbReference type="InterPro" id="IPR038052">
    <property type="entry name" value="Chaperonin_RbcX_sf"/>
</dbReference>
<keyword evidence="3" id="KW-0120">Carbon dioxide fixation</keyword>
<dbReference type="GO" id="GO:0044183">
    <property type="term" value="F:protein folding chaperone"/>
    <property type="evidence" value="ECO:0007669"/>
    <property type="project" value="InterPro"/>
</dbReference>
<dbReference type="EMBL" id="JAMFTS010000003">
    <property type="protein sequence ID" value="KAJ4769610.1"/>
    <property type="molecule type" value="Genomic_DNA"/>
</dbReference>
<name>A0AAV8DKJ8_9POAL</name>
<keyword evidence="5" id="KW-1185">Reference proteome</keyword>
<gene>
    <name evidence="4" type="ORF">LUZ62_053867</name>
</gene>
<dbReference type="GO" id="GO:0015977">
    <property type="term" value="P:carbon fixation"/>
    <property type="evidence" value="ECO:0007669"/>
    <property type="project" value="UniProtKB-KW"/>
</dbReference>
<keyword evidence="1" id="KW-0602">Photosynthesis</keyword>
<comment type="caution">
    <text evidence="4">The sequence shown here is derived from an EMBL/GenBank/DDBJ whole genome shotgun (WGS) entry which is preliminary data.</text>
</comment>
<accession>A0AAV8DKJ8</accession>
<dbReference type="PANTHER" id="PTHR33791">
    <property type="entry name" value="CHAPERONIN-LIKE RBCX PROTEIN 1, CHLOROPLASTIC"/>
    <property type="match status" value="1"/>
</dbReference>
<sequence length="191" mass="22310">MASARSVVIGSMALNRSGLNRRYALNRRPLMDSSFTGTWQDLPRSLRCQRKQKESKSSRLVVVDELAGQYEDAFEDVDQQLVHYFTYKAVRTVLHQLYEMNPPVYTWLYRFVGTNGASNGKVFLRALAKERQDLAERIMVTRLHLYGKWIKKCDHAKMYQKISDENLQLMRERLIETVIWPTDDTTTEKIG</sequence>
<dbReference type="Proteomes" id="UP001140206">
    <property type="component" value="Chromosome 3"/>
</dbReference>
<dbReference type="GO" id="GO:0110102">
    <property type="term" value="P:ribulose bisphosphate carboxylase complex assembly"/>
    <property type="evidence" value="ECO:0007669"/>
    <property type="project" value="InterPro"/>
</dbReference>
<dbReference type="InterPro" id="IPR003435">
    <property type="entry name" value="Chaperonin_RcbX"/>
</dbReference>
<dbReference type="SUPFAM" id="SSF158615">
    <property type="entry name" value="RbcX-like"/>
    <property type="match status" value="1"/>
</dbReference>
<proteinExistence type="predicted"/>
<evidence type="ECO:0000256" key="2">
    <source>
        <dbReference type="ARBA" id="ARBA00023186"/>
    </source>
</evidence>
<evidence type="ECO:0000256" key="3">
    <source>
        <dbReference type="ARBA" id="ARBA00023300"/>
    </source>
</evidence>
<dbReference type="Gene3D" id="1.10.1200.210">
    <property type="entry name" value="Chaperonin-like RbcX"/>
    <property type="match status" value="1"/>
</dbReference>
<evidence type="ECO:0000256" key="1">
    <source>
        <dbReference type="ARBA" id="ARBA00022531"/>
    </source>
</evidence>
<organism evidence="4 5">
    <name type="scientific">Rhynchospora pubera</name>
    <dbReference type="NCBI Taxonomy" id="906938"/>
    <lineage>
        <taxon>Eukaryota</taxon>
        <taxon>Viridiplantae</taxon>
        <taxon>Streptophyta</taxon>
        <taxon>Embryophyta</taxon>
        <taxon>Tracheophyta</taxon>
        <taxon>Spermatophyta</taxon>
        <taxon>Magnoliopsida</taxon>
        <taxon>Liliopsida</taxon>
        <taxon>Poales</taxon>
        <taxon>Cyperaceae</taxon>
        <taxon>Cyperoideae</taxon>
        <taxon>Rhynchosporeae</taxon>
        <taxon>Rhynchospora</taxon>
    </lineage>
</organism>
<evidence type="ECO:0000313" key="5">
    <source>
        <dbReference type="Proteomes" id="UP001140206"/>
    </source>
</evidence>
<reference evidence="4" key="1">
    <citation type="submission" date="2022-08" db="EMBL/GenBank/DDBJ databases">
        <authorList>
            <person name="Marques A."/>
        </authorList>
    </citation>
    <scope>NUCLEOTIDE SEQUENCE</scope>
    <source>
        <strain evidence="4">RhyPub2mFocal</strain>
        <tissue evidence="4">Leaves</tissue>
    </source>
</reference>